<dbReference type="Gene3D" id="3.30.1490.20">
    <property type="entry name" value="ATP-grasp fold, A domain"/>
    <property type="match status" value="1"/>
</dbReference>
<dbReference type="Pfam" id="PF08443">
    <property type="entry name" value="RimK"/>
    <property type="match status" value="1"/>
</dbReference>
<dbReference type="PANTHER" id="PTHR21621">
    <property type="entry name" value="RIBOSOMAL PROTEIN S6 MODIFICATION PROTEIN"/>
    <property type="match status" value="1"/>
</dbReference>
<comment type="caution">
    <text evidence="6">The sequence shown here is derived from an EMBL/GenBank/DDBJ whole genome shotgun (WGS) entry which is preliminary data.</text>
</comment>
<evidence type="ECO:0000256" key="3">
    <source>
        <dbReference type="ARBA" id="ARBA00022840"/>
    </source>
</evidence>
<evidence type="ECO:0000313" key="7">
    <source>
        <dbReference type="Proteomes" id="UP000653358"/>
    </source>
</evidence>
<keyword evidence="7" id="KW-1185">Reference proteome</keyword>
<dbReference type="InterPro" id="IPR013651">
    <property type="entry name" value="ATP-grasp_RimK-type"/>
</dbReference>
<dbReference type="PANTHER" id="PTHR21621:SF2">
    <property type="entry name" value="COENZYME GAMMA-F420-2:ALPHA-L-GLUTAMATE LIGASE"/>
    <property type="match status" value="1"/>
</dbReference>
<accession>A0ABR6WNJ6</accession>
<proteinExistence type="predicted"/>
<dbReference type="InterPro" id="IPR011761">
    <property type="entry name" value="ATP-grasp"/>
</dbReference>
<dbReference type="InterPro" id="IPR013815">
    <property type="entry name" value="ATP_grasp_subdomain_1"/>
</dbReference>
<reference evidence="6 7" key="1">
    <citation type="journal article" date="2020" name="mSystems">
        <title>Defining Genomic and Predicted Metabolic Features of the Acetobacterium Genus.</title>
        <authorList>
            <person name="Ross D.E."/>
            <person name="Marshall C.W."/>
            <person name="Gulliver D."/>
            <person name="May H.D."/>
            <person name="Norman R.S."/>
        </authorList>
    </citation>
    <scope>NUCLEOTIDE SEQUENCE [LARGE SCALE GENOMIC DNA]</scope>
    <source>
        <strain evidence="6 7">DSM 9173</strain>
    </source>
</reference>
<dbReference type="EMBL" id="WJBB01000016">
    <property type="protein sequence ID" value="MBC3797863.1"/>
    <property type="molecule type" value="Genomic_DNA"/>
</dbReference>
<keyword evidence="2 4" id="KW-0547">Nucleotide-binding</keyword>
<organism evidence="6 7">
    <name type="scientific">Acetobacterium tundrae</name>
    <dbReference type="NCBI Taxonomy" id="132932"/>
    <lineage>
        <taxon>Bacteria</taxon>
        <taxon>Bacillati</taxon>
        <taxon>Bacillota</taxon>
        <taxon>Clostridia</taxon>
        <taxon>Eubacteriales</taxon>
        <taxon>Eubacteriaceae</taxon>
        <taxon>Acetobacterium</taxon>
    </lineage>
</organism>
<evidence type="ECO:0000256" key="1">
    <source>
        <dbReference type="ARBA" id="ARBA00022723"/>
    </source>
</evidence>
<protein>
    <submittedName>
        <fullName evidence="6">RimK family alpha-L-glutamate ligase</fullName>
    </submittedName>
</protein>
<gene>
    <name evidence="6" type="ORF">GH807_12490</name>
</gene>
<dbReference type="SUPFAM" id="SSF56059">
    <property type="entry name" value="Glutathione synthetase ATP-binding domain-like"/>
    <property type="match status" value="1"/>
</dbReference>
<dbReference type="Gene3D" id="3.40.50.20">
    <property type="match status" value="1"/>
</dbReference>
<dbReference type="Proteomes" id="UP000653358">
    <property type="component" value="Unassembled WGS sequence"/>
</dbReference>
<keyword evidence="3 4" id="KW-0067">ATP-binding</keyword>
<keyword evidence="1" id="KW-0479">Metal-binding</keyword>
<dbReference type="Gene3D" id="3.30.470.20">
    <property type="entry name" value="ATP-grasp fold, B domain"/>
    <property type="match status" value="1"/>
</dbReference>
<dbReference type="PROSITE" id="PS50975">
    <property type="entry name" value="ATP_GRASP"/>
    <property type="match status" value="1"/>
</dbReference>
<name>A0ABR6WNJ6_9FIRM</name>
<dbReference type="NCBIfam" id="TIGR00768">
    <property type="entry name" value="rimK_fam"/>
    <property type="match status" value="1"/>
</dbReference>
<keyword evidence="6" id="KW-0436">Ligase</keyword>
<evidence type="ECO:0000259" key="5">
    <source>
        <dbReference type="PROSITE" id="PS50975"/>
    </source>
</evidence>
<feature type="domain" description="ATP-grasp" evidence="5">
    <location>
        <begin position="110"/>
        <end position="294"/>
    </location>
</feature>
<evidence type="ECO:0000313" key="6">
    <source>
        <dbReference type="EMBL" id="MBC3797863.1"/>
    </source>
</evidence>
<dbReference type="GO" id="GO:0016874">
    <property type="term" value="F:ligase activity"/>
    <property type="evidence" value="ECO:0007669"/>
    <property type="project" value="UniProtKB-KW"/>
</dbReference>
<evidence type="ECO:0000256" key="2">
    <source>
        <dbReference type="ARBA" id="ARBA00022741"/>
    </source>
</evidence>
<dbReference type="InterPro" id="IPR004666">
    <property type="entry name" value="Rp_bS6_RimK/Lys_biosynth_LsyX"/>
</dbReference>
<evidence type="ECO:0000256" key="4">
    <source>
        <dbReference type="PROSITE-ProRule" id="PRU00409"/>
    </source>
</evidence>
<sequence>MMKGWLLRNPGKMDDPSIVKIMKVVEANNIDLKVVDPLKIHVICDHDFDGKIYVGEEVLDVPDYVVAAFFTEKNYHTGSVLRMLESVGVLCINSYDCIKNVDDKLLTFQKVAESIEEVDFPKTLLVTDETSAEFVSKQFDYPLVMKVMHGSKGKGVVLVNTEKELDNLISMSTASEVGDEIIIQECIAASSGRDLRVVLCNGKFASAFIRQNEKSFRSNLAKGGKIVQYTPPKSVIEAAEKVAICLKINMGSVDFLFGESDTFYLCEANAMPGIAFDLQDMFKDLIKQVESMPEPLWKKRLREGGQTC</sequence>